<sequence length="146" mass="16664">MHLVYFYANVTPAVRTAYWPIRLQLGVDLWEIPENVYTSKFNLTMKLTLFVLAICLSVAMAEETTAPPPAFNRLCKCSKELHQVCGDDGITYDNDCLRRCNFVGLLHEGECEEDLCICNRRYNPVCGDDGITYVNDCEMECKYVTV</sequence>
<dbReference type="CDD" id="cd00104">
    <property type="entry name" value="KAZAL_FS"/>
    <property type="match status" value="2"/>
</dbReference>
<dbReference type="Gene3D" id="3.30.60.30">
    <property type="match status" value="2"/>
</dbReference>
<dbReference type="InterPro" id="IPR053265">
    <property type="entry name" value="Serpin"/>
</dbReference>
<dbReference type="EMBL" id="NEDP02005539">
    <property type="protein sequence ID" value="OWF39177.1"/>
    <property type="molecule type" value="Genomic_DNA"/>
</dbReference>
<dbReference type="InterPro" id="IPR036058">
    <property type="entry name" value="Kazal_dom_sf"/>
</dbReference>
<dbReference type="OrthoDB" id="6140606at2759"/>
<dbReference type="PANTHER" id="PTHR21131:SF0">
    <property type="entry name" value="GEO10195P1-RELATED"/>
    <property type="match status" value="1"/>
</dbReference>
<accession>A0A210PRP5</accession>
<reference evidence="2 3" key="1">
    <citation type="journal article" date="2017" name="Nat. Ecol. Evol.">
        <title>Scallop genome provides insights into evolution of bilaterian karyotype and development.</title>
        <authorList>
            <person name="Wang S."/>
            <person name="Zhang J."/>
            <person name="Jiao W."/>
            <person name="Li J."/>
            <person name="Xun X."/>
            <person name="Sun Y."/>
            <person name="Guo X."/>
            <person name="Huan P."/>
            <person name="Dong B."/>
            <person name="Zhang L."/>
            <person name="Hu X."/>
            <person name="Sun X."/>
            <person name="Wang J."/>
            <person name="Zhao C."/>
            <person name="Wang Y."/>
            <person name="Wang D."/>
            <person name="Huang X."/>
            <person name="Wang R."/>
            <person name="Lv J."/>
            <person name="Li Y."/>
            <person name="Zhang Z."/>
            <person name="Liu B."/>
            <person name="Lu W."/>
            <person name="Hui Y."/>
            <person name="Liang J."/>
            <person name="Zhou Z."/>
            <person name="Hou R."/>
            <person name="Li X."/>
            <person name="Liu Y."/>
            <person name="Li H."/>
            <person name="Ning X."/>
            <person name="Lin Y."/>
            <person name="Zhao L."/>
            <person name="Xing Q."/>
            <person name="Dou J."/>
            <person name="Li Y."/>
            <person name="Mao J."/>
            <person name="Guo H."/>
            <person name="Dou H."/>
            <person name="Li T."/>
            <person name="Mu C."/>
            <person name="Jiang W."/>
            <person name="Fu Q."/>
            <person name="Fu X."/>
            <person name="Miao Y."/>
            <person name="Liu J."/>
            <person name="Yu Q."/>
            <person name="Li R."/>
            <person name="Liao H."/>
            <person name="Li X."/>
            <person name="Kong Y."/>
            <person name="Jiang Z."/>
            <person name="Chourrout D."/>
            <person name="Li R."/>
            <person name="Bao Z."/>
        </authorList>
    </citation>
    <scope>NUCLEOTIDE SEQUENCE [LARGE SCALE GENOMIC DNA]</scope>
    <source>
        <strain evidence="2 3">PY_sf001</strain>
    </source>
</reference>
<dbReference type="PANTHER" id="PTHR21131">
    <property type="entry name" value="SERINE-TYPE ENDOPEPTIDASE INHIBITOR"/>
    <property type="match status" value="1"/>
</dbReference>
<name>A0A210PRP5_MIZYE</name>
<keyword evidence="3" id="KW-1185">Reference proteome</keyword>
<dbReference type="Pfam" id="PF00050">
    <property type="entry name" value="Kazal_1"/>
    <property type="match status" value="1"/>
</dbReference>
<dbReference type="Proteomes" id="UP000242188">
    <property type="component" value="Unassembled WGS sequence"/>
</dbReference>
<evidence type="ECO:0000259" key="1">
    <source>
        <dbReference type="PROSITE" id="PS51465"/>
    </source>
</evidence>
<feature type="domain" description="Kazal-like" evidence="1">
    <location>
        <begin position="105"/>
        <end position="146"/>
    </location>
</feature>
<dbReference type="SMART" id="SM00280">
    <property type="entry name" value="KAZAL"/>
    <property type="match status" value="2"/>
</dbReference>
<feature type="domain" description="Kazal-like" evidence="1">
    <location>
        <begin position="69"/>
        <end position="101"/>
    </location>
</feature>
<dbReference type="Pfam" id="PF07648">
    <property type="entry name" value="Kazal_2"/>
    <property type="match status" value="1"/>
</dbReference>
<protein>
    <submittedName>
        <fullName evidence="2">Serine protease inhibitor dipetalogastin</fullName>
    </submittedName>
</protein>
<evidence type="ECO:0000313" key="3">
    <source>
        <dbReference type="Proteomes" id="UP000242188"/>
    </source>
</evidence>
<dbReference type="SUPFAM" id="SSF100895">
    <property type="entry name" value="Kazal-type serine protease inhibitors"/>
    <property type="match status" value="2"/>
</dbReference>
<gene>
    <name evidence="2" type="ORF">KP79_PYT07180</name>
</gene>
<comment type="caution">
    <text evidence="2">The sequence shown here is derived from an EMBL/GenBank/DDBJ whole genome shotgun (WGS) entry which is preliminary data.</text>
</comment>
<evidence type="ECO:0000313" key="2">
    <source>
        <dbReference type="EMBL" id="OWF39177.1"/>
    </source>
</evidence>
<dbReference type="InterPro" id="IPR002350">
    <property type="entry name" value="Kazal_dom"/>
</dbReference>
<dbReference type="PROSITE" id="PS00282">
    <property type="entry name" value="KAZAL_1"/>
    <property type="match status" value="1"/>
</dbReference>
<dbReference type="PROSITE" id="PS51465">
    <property type="entry name" value="KAZAL_2"/>
    <property type="match status" value="2"/>
</dbReference>
<organism evidence="2 3">
    <name type="scientific">Mizuhopecten yessoensis</name>
    <name type="common">Japanese scallop</name>
    <name type="synonym">Patinopecten yessoensis</name>
    <dbReference type="NCBI Taxonomy" id="6573"/>
    <lineage>
        <taxon>Eukaryota</taxon>
        <taxon>Metazoa</taxon>
        <taxon>Spiralia</taxon>
        <taxon>Lophotrochozoa</taxon>
        <taxon>Mollusca</taxon>
        <taxon>Bivalvia</taxon>
        <taxon>Autobranchia</taxon>
        <taxon>Pteriomorphia</taxon>
        <taxon>Pectinida</taxon>
        <taxon>Pectinoidea</taxon>
        <taxon>Pectinidae</taxon>
        <taxon>Mizuhopecten</taxon>
    </lineage>
</organism>
<dbReference type="AlphaFoldDB" id="A0A210PRP5"/>
<proteinExistence type="predicted"/>
<dbReference type="GO" id="GO:0005615">
    <property type="term" value="C:extracellular space"/>
    <property type="evidence" value="ECO:0007669"/>
    <property type="project" value="TreeGrafter"/>
</dbReference>